<keyword evidence="2" id="KW-0560">Oxidoreductase</keyword>
<dbReference type="AlphaFoldDB" id="A0A3E0WEX8"/>
<dbReference type="InterPro" id="IPR020904">
    <property type="entry name" value="Sc_DH/Rdtase_CS"/>
</dbReference>
<proteinExistence type="inferred from homology"/>
<organism evidence="3 4">
    <name type="scientific">Subtercola boreus</name>
    <dbReference type="NCBI Taxonomy" id="120213"/>
    <lineage>
        <taxon>Bacteria</taxon>
        <taxon>Bacillati</taxon>
        <taxon>Actinomycetota</taxon>
        <taxon>Actinomycetes</taxon>
        <taxon>Micrococcales</taxon>
        <taxon>Microbacteriaceae</taxon>
        <taxon>Subtercola</taxon>
    </lineage>
</organism>
<evidence type="ECO:0000313" key="4">
    <source>
        <dbReference type="Proteomes" id="UP000257080"/>
    </source>
</evidence>
<evidence type="ECO:0000313" key="3">
    <source>
        <dbReference type="EMBL" id="RFA29120.1"/>
    </source>
</evidence>
<protein>
    <submittedName>
        <fullName evidence="3">3-alpha-hydroxysteroid dehydrogenase</fullName>
    </submittedName>
</protein>
<dbReference type="Gene3D" id="3.40.50.720">
    <property type="entry name" value="NAD(P)-binding Rossmann-like Domain"/>
    <property type="match status" value="1"/>
</dbReference>
<dbReference type="Pfam" id="PF13561">
    <property type="entry name" value="adh_short_C2"/>
    <property type="match status" value="1"/>
</dbReference>
<dbReference type="PRINTS" id="PR00080">
    <property type="entry name" value="SDRFAMILY"/>
</dbReference>
<dbReference type="SUPFAM" id="SSF51735">
    <property type="entry name" value="NAD(P)-binding Rossmann-fold domains"/>
    <property type="match status" value="1"/>
</dbReference>
<dbReference type="Proteomes" id="UP000257080">
    <property type="component" value="Unassembled WGS sequence"/>
</dbReference>
<evidence type="ECO:0000256" key="2">
    <source>
        <dbReference type="ARBA" id="ARBA00023002"/>
    </source>
</evidence>
<comment type="caution">
    <text evidence="3">The sequence shown here is derived from an EMBL/GenBank/DDBJ whole genome shotgun (WGS) entry which is preliminary data.</text>
</comment>
<accession>A0A3E0WEX8</accession>
<reference evidence="3 4" key="1">
    <citation type="submission" date="2017-04" db="EMBL/GenBank/DDBJ databases">
        <title>Comparative genome analysis of Subtercola boreus.</title>
        <authorList>
            <person name="Cho Y.-J."/>
            <person name="Cho A."/>
            <person name="Kim O.-S."/>
            <person name="Lee J.-I."/>
        </authorList>
    </citation>
    <scope>NUCLEOTIDE SEQUENCE [LARGE SCALE GENOMIC DNA]</scope>
    <source>
        <strain evidence="3 4">P28004</strain>
    </source>
</reference>
<dbReference type="PANTHER" id="PTHR42760">
    <property type="entry name" value="SHORT-CHAIN DEHYDROGENASES/REDUCTASES FAMILY MEMBER"/>
    <property type="match status" value="1"/>
</dbReference>
<gene>
    <name evidence="3" type="ORF">B7R25_02100</name>
</gene>
<dbReference type="NCBIfam" id="NF005559">
    <property type="entry name" value="PRK07231.1"/>
    <property type="match status" value="1"/>
</dbReference>
<dbReference type="EMBL" id="NBXE01000005">
    <property type="protein sequence ID" value="RFA29120.1"/>
    <property type="molecule type" value="Genomic_DNA"/>
</dbReference>
<dbReference type="OrthoDB" id="286404at2"/>
<dbReference type="PANTHER" id="PTHR42760:SF133">
    <property type="entry name" value="3-OXOACYL-[ACYL-CARRIER-PROTEIN] REDUCTASE"/>
    <property type="match status" value="1"/>
</dbReference>
<dbReference type="InterPro" id="IPR036291">
    <property type="entry name" value="NAD(P)-bd_dom_sf"/>
</dbReference>
<dbReference type="FunFam" id="3.40.50.720:FF:000084">
    <property type="entry name" value="Short-chain dehydrogenase reductase"/>
    <property type="match status" value="1"/>
</dbReference>
<dbReference type="PROSITE" id="PS00061">
    <property type="entry name" value="ADH_SHORT"/>
    <property type="match status" value="1"/>
</dbReference>
<comment type="similarity">
    <text evidence="1">Belongs to the short-chain dehydrogenases/reductases (SDR) family.</text>
</comment>
<name>A0A3E0WEX8_9MICO</name>
<dbReference type="InterPro" id="IPR002347">
    <property type="entry name" value="SDR_fam"/>
</dbReference>
<dbReference type="RefSeq" id="WP_116417343.1">
    <property type="nucleotide sequence ID" value="NZ_NBXC01000005.1"/>
</dbReference>
<evidence type="ECO:0000256" key="1">
    <source>
        <dbReference type="ARBA" id="ARBA00006484"/>
    </source>
</evidence>
<dbReference type="GO" id="GO:0016616">
    <property type="term" value="F:oxidoreductase activity, acting on the CH-OH group of donors, NAD or NADP as acceptor"/>
    <property type="evidence" value="ECO:0007669"/>
    <property type="project" value="TreeGrafter"/>
</dbReference>
<sequence length="244" mass="25312">MDRVAGKVALITGGSRGMGSSHARRLIAEGASVVIGDVLDTEGTALAAELGDRALFVHLDVTSRHDWTAAVLAAKDRFGTVDVLVNNAGIATGERIAEFELRLWQKTIDINLTGAFLGIQSVVVGMVAQRSGSIINISSVEGLRGSANLHAYVATKFALRGLTKSVAVEIGSSGVRVNSIHPGFITTPMTAGISADQLQIPLGRAADPSEVSSMVLFLASDESQYSTGSEFVIDGGLTAGIPHA</sequence>
<dbReference type="PRINTS" id="PR00081">
    <property type="entry name" value="GDHRDH"/>
</dbReference>